<dbReference type="OrthoDB" id="9800307at2"/>
<dbReference type="GO" id="GO:0046872">
    <property type="term" value="F:metal ion binding"/>
    <property type="evidence" value="ECO:0007669"/>
    <property type="project" value="UniProtKB-KW"/>
</dbReference>
<evidence type="ECO:0000256" key="9">
    <source>
        <dbReference type="ARBA" id="ARBA00022842"/>
    </source>
</evidence>
<dbReference type="AlphaFoldDB" id="A0A553K5D3"/>
<evidence type="ECO:0000256" key="11">
    <source>
        <dbReference type="ARBA" id="ARBA00032441"/>
    </source>
</evidence>
<evidence type="ECO:0000256" key="10">
    <source>
        <dbReference type="ARBA" id="ARBA00024908"/>
    </source>
</evidence>
<dbReference type="Proteomes" id="UP000317638">
    <property type="component" value="Unassembled WGS sequence"/>
</dbReference>
<evidence type="ECO:0000256" key="7">
    <source>
        <dbReference type="ARBA" id="ARBA00022741"/>
    </source>
</evidence>
<dbReference type="GO" id="GO:0005737">
    <property type="term" value="C:cytoplasm"/>
    <property type="evidence" value="ECO:0007669"/>
    <property type="project" value="UniProtKB-SubCell"/>
</dbReference>
<evidence type="ECO:0000313" key="14">
    <source>
        <dbReference type="Proteomes" id="UP000317638"/>
    </source>
</evidence>
<dbReference type="PANTHER" id="PTHR33540:SF2">
    <property type="entry name" value="TRNA THREONYLCARBAMOYLADENOSINE BIOSYNTHESIS PROTEIN TSAE"/>
    <property type="match status" value="1"/>
</dbReference>
<dbReference type="InterPro" id="IPR003442">
    <property type="entry name" value="T6A_TsaE"/>
</dbReference>
<keyword evidence="14" id="KW-1185">Reference proteome</keyword>
<comment type="function">
    <text evidence="10">Required for the formation of a threonylcarbamoyl group on adenosine at position 37 (t(6)A37) in tRNAs that read codons beginning with adenine. Is involved in the transfer of the threonylcarbamoyl moiety of threonylcarbamoyl-AMP (TC-AMP) to the N6 group of A37, together with TsaD and TsaB. TsaE seems to play an indirect role in the t(6)A biosynthesis pathway, possibly in regulating the core enzymatic function of TsaD.</text>
</comment>
<dbReference type="RefSeq" id="WP_143936939.1">
    <property type="nucleotide sequence ID" value="NZ_VKKG01000001.1"/>
</dbReference>
<gene>
    <name evidence="13" type="primary">tsaE</name>
    <name evidence="13" type="ORF">FOJ82_02940</name>
</gene>
<dbReference type="InterPro" id="IPR000182">
    <property type="entry name" value="GNAT_dom"/>
</dbReference>
<keyword evidence="7" id="KW-0547">Nucleotide-binding</keyword>
<dbReference type="GO" id="GO:0016747">
    <property type="term" value="F:acyltransferase activity, transferring groups other than amino-acyl groups"/>
    <property type="evidence" value="ECO:0007669"/>
    <property type="project" value="InterPro"/>
</dbReference>
<protein>
    <recommendedName>
        <fullName evidence="3">tRNA threonylcarbamoyladenosine biosynthesis protein TsaE</fullName>
    </recommendedName>
    <alternativeName>
        <fullName evidence="11">t(6)A37 threonylcarbamoyladenosine biosynthesis protein TsaE</fullName>
    </alternativeName>
</protein>
<dbReference type="SUPFAM" id="SSF55729">
    <property type="entry name" value="Acyl-CoA N-acyltransferases (Nat)"/>
    <property type="match status" value="1"/>
</dbReference>
<dbReference type="GO" id="GO:0002949">
    <property type="term" value="P:tRNA threonylcarbamoyladenosine modification"/>
    <property type="evidence" value="ECO:0007669"/>
    <property type="project" value="InterPro"/>
</dbReference>
<evidence type="ECO:0000256" key="6">
    <source>
        <dbReference type="ARBA" id="ARBA00022723"/>
    </source>
</evidence>
<feature type="domain" description="N-acetyltransferase" evidence="12">
    <location>
        <begin position="7"/>
        <end position="152"/>
    </location>
</feature>
<dbReference type="Gene3D" id="3.40.50.300">
    <property type="entry name" value="P-loop containing nucleotide triphosphate hydrolases"/>
    <property type="match status" value="1"/>
</dbReference>
<dbReference type="Gene3D" id="3.40.630.30">
    <property type="match status" value="1"/>
</dbReference>
<dbReference type="Pfam" id="PF00583">
    <property type="entry name" value="Acetyltransf_1"/>
    <property type="match status" value="1"/>
</dbReference>
<dbReference type="Pfam" id="PF02367">
    <property type="entry name" value="TsaE"/>
    <property type="match status" value="1"/>
</dbReference>
<dbReference type="NCBIfam" id="TIGR00150">
    <property type="entry name" value="T6A_YjeE"/>
    <property type="match status" value="1"/>
</dbReference>
<evidence type="ECO:0000256" key="1">
    <source>
        <dbReference type="ARBA" id="ARBA00004496"/>
    </source>
</evidence>
<comment type="similarity">
    <text evidence="2">Belongs to the TsaE family.</text>
</comment>
<keyword evidence="9" id="KW-0460">Magnesium</keyword>
<evidence type="ECO:0000256" key="4">
    <source>
        <dbReference type="ARBA" id="ARBA00022490"/>
    </source>
</evidence>
<keyword evidence="5" id="KW-0819">tRNA processing</keyword>
<keyword evidence="4" id="KW-0963">Cytoplasm</keyword>
<dbReference type="SUPFAM" id="SSF52540">
    <property type="entry name" value="P-loop containing nucleoside triphosphate hydrolases"/>
    <property type="match status" value="1"/>
</dbReference>
<comment type="caution">
    <text evidence="13">The sequence shown here is derived from an EMBL/GenBank/DDBJ whole genome shotgun (WGS) entry which is preliminary data.</text>
</comment>
<evidence type="ECO:0000256" key="5">
    <source>
        <dbReference type="ARBA" id="ARBA00022694"/>
    </source>
</evidence>
<keyword evidence="6" id="KW-0479">Metal-binding</keyword>
<keyword evidence="8" id="KW-0067">ATP-binding</keyword>
<dbReference type="InterPro" id="IPR016181">
    <property type="entry name" value="Acyl_CoA_acyltransferase"/>
</dbReference>
<accession>A0A553K5D3</accession>
<evidence type="ECO:0000259" key="12">
    <source>
        <dbReference type="PROSITE" id="PS51186"/>
    </source>
</evidence>
<dbReference type="PANTHER" id="PTHR33540">
    <property type="entry name" value="TRNA THREONYLCARBAMOYLADENOSINE BIOSYNTHESIS PROTEIN TSAE"/>
    <property type="match status" value="1"/>
</dbReference>
<dbReference type="EMBL" id="VKKG01000001">
    <property type="protein sequence ID" value="TRY19852.1"/>
    <property type="molecule type" value="Genomic_DNA"/>
</dbReference>
<reference evidence="13 14" key="1">
    <citation type="submission" date="2019-07" db="EMBL/GenBank/DDBJ databases">
        <authorList>
            <person name="Zhou L.-Y."/>
        </authorList>
    </citation>
    <scope>NUCLEOTIDE SEQUENCE [LARGE SCALE GENOMIC DNA]</scope>
    <source>
        <strain evidence="13 14">YIM 101269</strain>
    </source>
</reference>
<evidence type="ECO:0000256" key="3">
    <source>
        <dbReference type="ARBA" id="ARBA00019010"/>
    </source>
</evidence>
<evidence type="ECO:0000256" key="2">
    <source>
        <dbReference type="ARBA" id="ARBA00007599"/>
    </source>
</evidence>
<evidence type="ECO:0000256" key="8">
    <source>
        <dbReference type="ARBA" id="ARBA00022840"/>
    </source>
</evidence>
<name>A0A553K5D3_9ACTN</name>
<dbReference type="PROSITE" id="PS51186">
    <property type="entry name" value="GNAT"/>
    <property type="match status" value="1"/>
</dbReference>
<comment type="subcellular location">
    <subcellularLocation>
        <location evidence="1">Cytoplasm</location>
    </subcellularLocation>
</comment>
<evidence type="ECO:0000313" key="13">
    <source>
        <dbReference type="EMBL" id="TRY19852.1"/>
    </source>
</evidence>
<organism evidence="13 14">
    <name type="scientific">Tessaracoccus rhinocerotis</name>
    <dbReference type="NCBI Taxonomy" id="1689449"/>
    <lineage>
        <taxon>Bacteria</taxon>
        <taxon>Bacillati</taxon>
        <taxon>Actinomycetota</taxon>
        <taxon>Actinomycetes</taxon>
        <taxon>Propionibacteriales</taxon>
        <taxon>Propionibacteriaceae</taxon>
        <taxon>Tessaracoccus</taxon>
    </lineage>
</organism>
<dbReference type="GO" id="GO:0005524">
    <property type="term" value="F:ATP binding"/>
    <property type="evidence" value="ECO:0007669"/>
    <property type="project" value="UniProtKB-KW"/>
</dbReference>
<dbReference type="CDD" id="cd04301">
    <property type="entry name" value="NAT_SF"/>
    <property type="match status" value="1"/>
</dbReference>
<sequence>MNASPEASLRLAAAGDAAAMFEVIRTAFAARRPVDPPAAALSDTVADIESAIRDGHGVCLELDGELIACLLVSVDGDVATFRRVSVLPEHSGSGHAHQLIEGAASVASDLGCRTVELLSRREFPELLAWWQRHGFRVVREAEDGYVLARPLPLLIDVPTARDMHRLGLRIAALLHKGDVIIATGGLGAGKTTLAQGIGEGLHVDGQVTSPTFIISRFHEATADGPSFVHVDAYRLGGGAELADIDLDESLADSVTMVEWGEGMAEWLADDRLEITIERSEGDDVRTVLLDGVGPRWADALEPLRELR</sequence>
<dbReference type="InterPro" id="IPR027417">
    <property type="entry name" value="P-loop_NTPase"/>
</dbReference>
<keyword evidence="13" id="KW-0808">Transferase</keyword>
<proteinExistence type="inferred from homology"/>